<dbReference type="AlphaFoldDB" id="A0A2K2FNX9"/>
<feature type="transmembrane region" description="Helical" evidence="1">
    <location>
        <begin position="166"/>
        <end position="183"/>
    </location>
</feature>
<feature type="transmembrane region" description="Helical" evidence="1">
    <location>
        <begin position="189"/>
        <end position="206"/>
    </location>
</feature>
<feature type="transmembrane region" description="Helical" evidence="1">
    <location>
        <begin position="50"/>
        <end position="75"/>
    </location>
</feature>
<proteinExistence type="predicted"/>
<dbReference type="SUPFAM" id="SSF48317">
    <property type="entry name" value="Acid phosphatase/Vanadium-dependent haloperoxidase"/>
    <property type="match status" value="1"/>
</dbReference>
<name>A0A2K2FNX9_9CLOT</name>
<keyword evidence="1" id="KW-0812">Transmembrane</keyword>
<evidence type="ECO:0000256" key="1">
    <source>
        <dbReference type="SAM" id="Phobius"/>
    </source>
</evidence>
<accession>A0A2K2FNX9</accession>
<dbReference type="Gene3D" id="1.20.144.10">
    <property type="entry name" value="Phosphatidic acid phosphatase type 2/haloperoxidase"/>
    <property type="match status" value="1"/>
</dbReference>
<keyword evidence="4" id="KW-1185">Reference proteome</keyword>
<dbReference type="InterPro" id="IPR036938">
    <property type="entry name" value="PAP2/HPO_sf"/>
</dbReference>
<dbReference type="KEGG" id="cthd:CDO33_03570"/>
<dbReference type="RefSeq" id="WP_103080814.1">
    <property type="nucleotide sequence ID" value="NZ_CP021850.1"/>
</dbReference>
<dbReference type="InterPro" id="IPR000326">
    <property type="entry name" value="PAP2/HPO"/>
</dbReference>
<keyword evidence="1" id="KW-0472">Membrane</keyword>
<dbReference type="Proteomes" id="UP000236151">
    <property type="component" value="Unassembled WGS sequence"/>
</dbReference>
<keyword evidence="1" id="KW-1133">Transmembrane helix</keyword>
<reference evidence="3 4" key="1">
    <citation type="submission" date="2017-06" db="EMBL/GenBank/DDBJ databases">
        <title>Investigating the central metabolism of Clostridium thermosuccinogenes.</title>
        <authorList>
            <person name="Koendjbiharie J.G."/>
            <person name="van Kranenburg R."/>
        </authorList>
    </citation>
    <scope>NUCLEOTIDE SEQUENCE [LARGE SCALE GENOMIC DNA]</scope>
    <source>
        <strain evidence="3 4">DSM 5806</strain>
    </source>
</reference>
<evidence type="ECO:0000313" key="3">
    <source>
        <dbReference type="EMBL" id="PNU00485.1"/>
    </source>
</evidence>
<feature type="domain" description="Phosphatidic acid phosphatase type 2/haloperoxidase" evidence="2">
    <location>
        <begin position="127"/>
        <end position="208"/>
    </location>
</feature>
<comment type="caution">
    <text evidence="3">The sequence shown here is derived from an EMBL/GenBank/DDBJ whole genome shotgun (WGS) entry which is preliminary data.</text>
</comment>
<evidence type="ECO:0000259" key="2">
    <source>
        <dbReference type="Pfam" id="PF01569"/>
    </source>
</evidence>
<dbReference type="Pfam" id="PF01569">
    <property type="entry name" value="PAP2"/>
    <property type="match status" value="1"/>
</dbReference>
<gene>
    <name evidence="3" type="ORF">CDQ84_05925</name>
</gene>
<protein>
    <submittedName>
        <fullName evidence="3">Phosphatidic acid phosphatase</fullName>
    </submittedName>
</protein>
<feature type="transmembrane region" description="Helical" evidence="1">
    <location>
        <begin position="12"/>
        <end position="30"/>
    </location>
</feature>
<feature type="transmembrane region" description="Helical" evidence="1">
    <location>
        <begin position="82"/>
        <end position="103"/>
    </location>
</feature>
<organism evidence="3 4">
    <name type="scientific">Clostridium thermosuccinogenes</name>
    <dbReference type="NCBI Taxonomy" id="84032"/>
    <lineage>
        <taxon>Bacteria</taxon>
        <taxon>Bacillati</taxon>
        <taxon>Bacillota</taxon>
        <taxon>Clostridia</taxon>
        <taxon>Eubacteriales</taxon>
        <taxon>Clostridiaceae</taxon>
        <taxon>Clostridium</taxon>
    </lineage>
</organism>
<feature type="transmembrane region" description="Helical" evidence="1">
    <location>
        <begin position="135"/>
        <end position="154"/>
    </location>
</feature>
<evidence type="ECO:0000313" key="4">
    <source>
        <dbReference type="Proteomes" id="UP000236151"/>
    </source>
</evidence>
<dbReference type="OrthoDB" id="9790723at2"/>
<dbReference type="EMBL" id="NIOJ01000010">
    <property type="protein sequence ID" value="PNU00485.1"/>
    <property type="molecule type" value="Genomic_DNA"/>
</dbReference>
<sequence length="224" mass="26206">MKEQILTKLKKYNHALILLYYIVILAWFRLLEYFNTAPRHIMYSKLDDYIPFVSIFVIPYFLWFAYIAAAMVYFCLRSREDFLKLSIFMFSGMTICLIIYTLFPNGQNLRPEVVGNDIFSLVIKWLYDFDTPTNSAPSMHVLNSVAVHISIARYNGFKKSRLLKSGSFILMVLIILSTVFLKQHSVMDVMYGLLLSAILYVLVYKTKFKGLQNLWKSYEESDSV</sequence>